<dbReference type="EMBL" id="FXAG01000024">
    <property type="protein sequence ID" value="SMF47654.1"/>
    <property type="molecule type" value="Genomic_DNA"/>
</dbReference>
<evidence type="ECO:0000256" key="1">
    <source>
        <dbReference type="SAM" id="Phobius"/>
    </source>
</evidence>
<keyword evidence="6" id="KW-1185">Reference proteome</keyword>
<protein>
    <submittedName>
        <fullName evidence="4">Putative membrane protein</fullName>
    </submittedName>
</protein>
<reference evidence="4" key="2">
    <citation type="submission" date="2017-04" db="EMBL/GenBank/DDBJ databases">
        <authorList>
            <person name="Afonso C.L."/>
            <person name="Miller P.J."/>
            <person name="Scott M.A."/>
            <person name="Spackman E."/>
            <person name="Goraichik I."/>
            <person name="Dimitrov K.M."/>
            <person name="Suarez D.L."/>
            <person name="Swayne D.E."/>
        </authorList>
    </citation>
    <scope>NUCLEOTIDE SEQUENCE [LARGE SCALE GENOMIC DNA]</scope>
    <source>
        <strain evidence="4">DSM 22618</strain>
    </source>
</reference>
<dbReference type="AlphaFoldDB" id="A0A1Y6BWF1"/>
<evidence type="ECO:0000313" key="6">
    <source>
        <dbReference type="Proteomes" id="UP000192920"/>
    </source>
</evidence>
<feature type="transmembrane region" description="Helical" evidence="1">
    <location>
        <begin position="12"/>
        <end position="38"/>
    </location>
</feature>
<evidence type="ECO:0000313" key="4">
    <source>
        <dbReference type="EMBL" id="SMF32612.1"/>
    </source>
</evidence>
<dbReference type="InterPro" id="IPR018649">
    <property type="entry name" value="SHOCT"/>
</dbReference>
<dbReference type="RefSeq" id="WP_085276292.1">
    <property type="nucleotide sequence ID" value="NZ_FXAG01000009.1"/>
</dbReference>
<dbReference type="Proteomes" id="UP000192920">
    <property type="component" value="Unassembled WGS sequence"/>
</dbReference>
<dbReference type="EMBL" id="FXAG01000009">
    <property type="protein sequence ID" value="SMF23265.1"/>
    <property type="molecule type" value="Genomic_DNA"/>
</dbReference>
<organism evidence="4 6">
    <name type="scientific">Pseudogulbenkiania subflava DSM 22618</name>
    <dbReference type="NCBI Taxonomy" id="1123014"/>
    <lineage>
        <taxon>Bacteria</taxon>
        <taxon>Pseudomonadati</taxon>
        <taxon>Pseudomonadota</taxon>
        <taxon>Betaproteobacteria</taxon>
        <taxon>Neisseriales</taxon>
        <taxon>Chromobacteriaceae</taxon>
        <taxon>Pseudogulbenkiania</taxon>
    </lineage>
</organism>
<accession>A0A1Y6BWF1</accession>
<gene>
    <name evidence="3" type="ORF">SAMN02745746_02031</name>
    <name evidence="4" type="ORF">SAMN02745746_02579</name>
    <name evidence="5" type="ORF">SAMN02745746_03508</name>
</gene>
<reference evidence="6" key="1">
    <citation type="submission" date="2017-04" db="EMBL/GenBank/DDBJ databases">
        <authorList>
            <person name="Varghese N."/>
            <person name="Submissions S."/>
        </authorList>
    </citation>
    <scope>NUCLEOTIDE SEQUENCE [LARGE SCALE GENOMIC DNA]</scope>
    <source>
        <strain evidence="6">DSM 22618</strain>
    </source>
</reference>
<sequence>MMSWGCGASWGMGFGWIFMILFWGLAVFGIIALIWLLAGRGLRRGSALEILQKRYARGEINQEEYEQKRRELQE</sequence>
<keyword evidence="1" id="KW-1133">Transmembrane helix</keyword>
<keyword evidence="1" id="KW-0472">Membrane</keyword>
<feature type="domain" description="SHOCT" evidence="2">
    <location>
        <begin position="46"/>
        <end position="72"/>
    </location>
</feature>
<proteinExistence type="predicted"/>
<evidence type="ECO:0000313" key="3">
    <source>
        <dbReference type="EMBL" id="SMF23265.1"/>
    </source>
</evidence>
<dbReference type="STRING" id="1123014.SAMN02745746_02031"/>
<name>A0A1Y6BWF1_9NEIS</name>
<evidence type="ECO:0000313" key="5">
    <source>
        <dbReference type="EMBL" id="SMF47654.1"/>
    </source>
</evidence>
<keyword evidence="1" id="KW-0812">Transmembrane</keyword>
<dbReference type="Pfam" id="PF09851">
    <property type="entry name" value="SHOCT"/>
    <property type="match status" value="1"/>
</dbReference>
<dbReference type="EMBL" id="FXAG01000014">
    <property type="protein sequence ID" value="SMF32612.1"/>
    <property type="molecule type" value="Genomic_DNA"/>
</dbReference>
<evidence type="ECO:0000259" key="2">
    <source>
        <dbReference type="Pfam" id="PF09851"/>
    </source>
</evidence>